<evidence type="ECO:0000313" key="17">
    <source>
        <dbReference type="Proteomes" id="UP000266644"/>
    </source>
</evidence>
<reference evidence="13 16" key="3">
    <citation type="submission" date="2019-03" db="EMBL/GenBank/DDBJ databases">
        <title>Complete genome assembly of MDR B. fragilis.</title>
        <authorList>
            <person name="Sydenham T.V."/>
            <person name="Hasman H."/>
            <person name="Justesen U.S."/>
        </authorList>
    </citation>
    <scope>NUCLEOTIDE SEQUENCE [LARGE SCALE GENOMIC DNA]</scope>
    <source>
        <strain evidence="13 16">DCMSKEJBY0001B</strain>
    </source>
</reference>
<evidence type="ECO:0000256" key="1">
    <source>
        <dbReference type="ARBA" id="ARBA00004571"/>
    </source>
</evidence>
<dbReference type="InterPro" id="IPR000531">
    <property type="entry name" value="Beta-barrel_TonB"/>
</dbReference>
<dbReference type="PANTHER" id="PTHR30069:SF29">
    <property type="entry name" value="HEMOGLOBIN AND HEMOGLOBIN-HAPTOGLOBIN-BINDING PROTEIN 1-RELATED"/>
    <property type="match status" value="1"/>
</dbReference>
<dbReference type="OrthoDB" id="9803050at2"/>
<evidence type="ECO:0000256" key="3">
    <source>
        <dbReference type="ARBA" id="ARBA00022452"/>
    </source>
</evidence>
<dbReference type="RefSeq" id="WP_032536681.1">
    <property type="nucleotide sequence ID" value="NZ_CP036546.1"/>
</dbReference>
<dbReference type="InterPro" id="IPR039426">
    <property type="entry name" value="TonB-dep_rcpt-like"/>
</dbReference>
<reference evidence="13" key="1">
    <citation type="book" date="2014" name="THE 24TH EUROPEAN CONGRESS OF CLINICAL MICROBIOLOGY AND INFECTIOUS DISEASES" publisher="ECCMID 2014" city="Barcelona, Spain">
        <title>Identification of resistance genes in three multidrug-resistant Bacteroides fragilis isolates by whole genome sequencing.</title>
        <editorList>
            <person name="Unknown"/>
            <person name="A."/>
        </editorList>
        <authorList>
            <person name="Sydenham T.V."/>
            <person name="Hasman H."/>
            <person name="Wang M."/>
            <person name="Soki J."/>
            <person name="Nagy E."/>
            <person name="Justesen U.S."/>
        </authorList>
    </citation>
    <scope>NUCLEOTIDE SEQUENCE</scope>
    <source>
        <strain evidence="13">DCMSKEJBY0001B</strain>
    </source>
</reference>
<evidence type="ECO:0000313" key="14">
    <source>
        <dbReference type="EMBL" id="RHH15509.1"/>
    </source>
</evidence>
<keyword evidence="8 14" id="KW-0675">Receptor</keyword>
<organism evidence="14 17">
    <name type="scientific">Bacteroides fragilis</name>
    <dbReference type="NCBI Taxonomy" id="817"/>
    <lineage>
        <taxon>Bacteria</taxon>
        <taxon>Pseudomonadati</taxon>
        <taxon>Bacteroidota</taxon>
        <taxon>Bacteroidia</taxon>
        <taxon>Bacteroidales</taxon>
        <taxon>Bacteroidaceae</taxon>
        <taxon>Bacteroides</taxon>
    </lineage>
</organism>
<feature type="domain" description="TonB-dependent receptor-like beta-barrel" evidence="11">
    <location>
        <begin position="414"/>
        <end position="775"/>
    </location>
</feature>
<keyword evidence="6" id="KW-0798">TonB box</keyword>
<keyword evidence="2" id="KW-0813">Transport</keyword>
<dbReference type="EMBL" id="JAPTZU010000005">
    <property type="protein sequence ID" value="MCZ2687836.1"/>
    <property type="molecule type" value="Genomic_DNA"/>
</dbReference>
<reference evidence="14 17" key="2">
    <citation type="submission" date="2018-08" db="EMBL/GenBank/DDBJ databases">
        <title>A genome reference for cultivated species of the human gut microbiota.</title>
        <authorList>
            <person name="Zou Y."/>
            <person name="Xue W."/>
            <person name="Luo G."/>
        </authorList>
    </citation>
    <scope>NUCLEOTIDE SEQUENCE [LARGE SCALE GENOMIC DNA]</scope>
    <source>
        <strain evidence="14 17">AM18-6</strain>
    </source>
</reference>
<dbReference type="Proteomes" id="UP001079672">
    <property type="component" value="Unassembled WGS sequence"/>
</dbReference>
<dbReference type="EMBL" id="CP103216">
    <property type="protein sequence ID" value="UVR55813.1"/>
    <property type="molecule type" value="Genomic_DNA"/>
</dbReference>
<accession>A0A081U0V7</accession>
<dbReference type="SUPFAM" id="SSF56935">
    <property type="entry name" value="Porins"/>
    <property type="match status" value="1"/>
</dbReference>
<feature type="signal peptide" evidence="10">
    <location>
        <begin position="1"/>
        <end position="21"/>
    </location>
</feature>
<dbReference type="GO" id="GO:0009279">
    <property type="term" value="C:cell outer membrane"/>
    <property type="evidence" value="ECO:0007669"/>
    <property type="project" value="UniProtKB-SubCell"/>
</dbReference>
<keyword evidence="3" id="KW-1134">Transmembrane beta strand</keyword>
<dbReference type="Pfam" id="PF00593">
    <property type="entry name" value="TonB_dep_Rec_b-barrel"/>
    <property type="match status" value="1"/>
</dbReference>
<dbReference type="AlphaFoldDB" id="A0A081U0V7"/>
<dbReference type="PANTHER" id="PTHR30069">
    <property type="entry name" value="TONB-DEPENDENT OUTER MEMBRANE RECEPTOR"/>
    <property type="match status" value="1"/>
</dbReference>
<evidence type="ECO:0000313" key="13">
    <source>
        <dbReference type="EMBL" id="QCQ46098.1"/>
    </source>
</evidence>
<evidence type="ECO:0000256" key="7">
    <source>
        <dbReference type="ARBA" id="ARBA00023136"/>
    </source>
</evidence>
<evidence type="ECO:0000256" key="10">
    <source>
        <dbReference type="SAM" id="SignalP"/>
    </source>
</evidence>
<gene>
    <name evidence="14" type="ORF">DW228_03190</name>
    <name evidence="13" type="ORF">EC80_015150</name>
    <name evidence="15" type="ORF">NXX45_19175</name>
    <name evidence="12" type="ORF">O1433_10040</name>
</gene>
<dbReference type="SUPFAM" id="SSF49464">
    <property type="entry name" value="Carboxypeptidase regulatory domain-like"/>
    <property type="match status" value="1"/>
</dbReference>
<reference evidence="12" key="5">
    <citation type="submission" date="2022-12" db="EMBL/GenBank/DDBJ databases">
        <title>Development of a Multilocus Sequence Typing Scheme for Bacteroides fragilis Based on Whole Genome Sequencing Data and Clinical Application.</title>
        <authorList>
            <person name="Nielsen F.D."/>
            <person name="Justesen U.S."/>
        </authorList>
    </citation>
    <scope>NUCLEOTIDE SEQUENCE</scope>
    <source>
        <strain evidence="12">BF_AM_ODE_DK_2015_4</strain>
    </source>
</reference>
<evidence type="ECO:0000256" key="9">
    <source>
        <dbReference type="ARBA" id="ARBA00023237"/>
    </source>
</evidence>
<evidence type="ECO:0000256" key="2">
    <source>
        <dbReference type="ARBA" id="ARBA00022448"/>
    </source>
</evidence>
<dbReference type="Proteomes" id="UP001060330">
    <property type="component" value="Chromosome"/>
</dbReference>
<keyword evidence="7" id="KW-0472">Membrane</keyword>
<evidence type="ECO:0000256" key="8">
    <source>
        <dbReference type="ARBA" id="ARBA00023170"/>
    </source>
</evidence>
<dbReference type="EMBL" id="CP036546">
    <property type="protein sequence ID" value="QCQ46098.1"/>
    <property type="molecule type" value="Genomic_DNA"/>
</dbReference>
<reference evidence="15" key="4">
    <citation type="submission" date="2022-08" db="EMBL/GenBank/DDBJ databases">
        <title>Genome Sequencing of Bacteroides fragilis Group Isolates with Nanopore Technology.</title>
        <authorList>
            <person name="Tisza M.J."/>
            <person name="Smith D."/>
            <person name="Dekker J.P."/>
        </authorList>
    </citation>
    <scope>NUCLEOTIDE SEQUENCE</scope>
    <source>
        <strain evidence="15">BFG-70</strain>
    </source>
</reference>
<dbReference type="InterPro" id="IPR008969">
    <property type="entry name" value="CarboxyPept-like_regulatory"/>
</dbReference>
<feature type="chain" id="PRO_5042326956" evidence="10">
    <location>
        <begin position="22"/>
        <end position="806"/>
    </location>
</feature>
<protein>
    <submittedName>
        <fullName evidence="14">TonB-dependent receptor</fullName>
    </submittedName>
</protein>
<dbReference type="Gene3D" id="2.40.170.20">
    <property type="entry name" value="TonB-dependent receptor, beta-barrel domain"/>
    <property type="match status" value="1"/>
</dbReference>
<comment type="subcellular location">
    <subcellularLocation>
        <location evidence="1">Cell outer membrane</location>
        <topology evidence="1">Multi-pass membrane protein</topology>
    </subcellularLocation>
</comment>
<sequence length="806" mass="91929">MKAKAVAYILFFWIFCFNVMAQDKDKGSIMEEVISLPFSSATISACFSLIKKKDIILSYNEGMIDINKICYFSQKNIKIKELLTNILSDYKTTIVVANPRKIIITVDRKNIYQLNGVVRETETLEKLYGAVLFFKKNGIIVSSCITNDSGFFSTALPEGTYNIETNYLGYLKSVKIVTLICNQRIDIFLKPMMLELGEVVISPQRSSANELSTSSPPNMLSYSNLDVLSEMKVFPGVIMSRSGADINVNGGGSEENLILLDGVPIYHNSHINYMLPVFNGSVIKNVNLYSSYFPARYEGKLSSILDIKIKEGNKKKHSRSLSLDIPSVAAMLEGPIKKEKASYMVSGRRSWMEFLDKAIPASKRANYTFYDIYTKLHWDISAKTSMQISTYHTIDEYYSPIPEGKKDKIIHWANGMYALKLSCQLGEKLFNTTQVAYTHYTNKAHADILGFEADPYVTAGIKEVSFNSSFNCHFNNKVLMAYGIKGTHSVFSNINDDQRTEKSDINQISAYYENKFSLSSKWNIQIGINTVIYMPKGGKHYSNLQPRFSMAYNWGRDVVSLDISRMAQFYHYFRFYGMDFPTDLRMPSINQFKPQTSVHTELGWKHYLNGGYTNASIYYKQRDKILFVNPEAYYSSENWKNFLLEGRGESYGLKLSFFKGWEKISVQAAYTWSKSLESYTGFRKGHNIPSLYDIPHVFNSTISYRLTEASAFSIGTQLHSGRVIVNIPKEPLASMDELYTKRYPFSYKFDIGYTYVKYFPRSGNKLTLRLGIHNILGNPIKEEISNFYKVNLGQDCIPYGGIILSF</sequence>
<evidence type="ECO:0000256" key="5">
    <source>
        <dbReference type="ARBA" id="ARBA00022729"/>
    </source>
</evidence>
<dbReference type="GO" id="GO:0044718">
    <property type="term" value="P:siderophore transmembrane transport"/>
    <property type="evidence" value="ECO:0007669"/>
    <property type="project" value="TreeGrafter"/>
</dbReference>
<evidence type="ECO:0000313" key="12">
    <source>
        <dbReference type="EMBL" id="MCZ2687836.1"/>
    </source>
</evidence>
<evidence type="ECO:0000313" key="15">
    <source>
        <dbReference type="EMBL" id="UVR55813.1"/>
    </source>
</evidence>
<proteinExistence type="predicted"/>
<dbReference type="EMBL" id="QRJE01000004">
    <property type="protein sequence ID" value="RHH15509.1"/>
    <property type="molecule type" value="Genomic_DNA"/>
</dbReference>
<dbReference type="Proteomes" id="UP000036847">
    <property type="component" value="Chromosome"/>
</dbReference>
<keyword evidence="4" id="KW-0812">Transmembrane</keyword>
<name>A0A081U0V7_BACFG</name>
<dbReference type="GO" id="GO:0015344">
    <property type="term" value="F:siderophore uptake transmembrane transporter activity"/>
    <property type="evidence" value="ECO:0007669"/>
    <property type="project" value="TreeGrafter"/>
</dbReference>
<evidence type="ECO:0000259" key="11">
    <source>
        <dbReference type="Pfam" id="PF00593"/>
    </source>
</evidence>
<evidence type="ECO:0000256" key="6">
    <source>
        <dbReference type="ARBA" id="ARBA00023077"/>
    </source>
</evidence>
<keyword evidence="5 10" id="KW-0732">Signal</keyword>
<keyword evidence="9" id="KW-0998">Cell outer membrane</keyword>
<evidence type="ECO:0000313" key="16">
    <source>
        <dbReference type="Proteomes" id="UP000036847"/>
    </source>
</evidence>
<dbReference type="Proteomes" id="UP000266644">
    <property type="component" value="Unassembled WGS sequence"/>
</dbReference>
<evidence type="ECO:0000256" key="4">
    <source>
        <dbReference type="ARBA" id="ARBA00022692"/>
    </source>
</evidence>
<dbReference type="InterPro" id="IPR036942">
    <property type="entry name" value="Beta-barrel_TonB_sf"/>
</dbReference>